<dbReference type="Pfam" id="PF00196">
    <property type="entry name" value="GerE"/>
    <property type="match status" value="1"/>
</dbReference>
<dbReference type="EMBL" id="CP009313">
    <property type="protein sequence ID" value="AJE39887.1"/>
    <property type="molecule type" value="Genomic_DNA"/>
</dbReference>
<dbReference type="InterPro" id="IPR016032">
    <property type="entry name" value="Sig_transdc_resp-reg_C-effctor"/>
</dbReference>
<dbReference type="AlphaFoldDB" id="A0A0B5DIT0"/>
<evidence type="ECO:0000259" key="7">
    <source>
        <dbReference type="PROSITE" id="PS50110"/>
    </source>
</evidence>
<evidence type="ECO:0000256" key="1">
    <source>
        <dbReference type="ARBA" id="ARBA00022553"/>
    </source>
</evidence>
<feature type="modified residue" description="4-aspartylphosphate" evidence="5">
    <location>
        <position position="55"/>
    </location>
</feature>
<dbReference type="Proteomes" id="UP000031526">
    <property type="component" value="Chromosome"/>
</dbReference>
<evidence type="ECO:0000256" key="4">
    <source>
        <dbReference type="ARBA" id="ARBA00023163"/>
    </source>
</evidence>
<dbReference type="SMART" id="SM00448">
    <property type="entry name" value="REC"/>
    <property type="match status" value="1"/>
</dbReference>
<dbReference type="PANTHER" id="PTHR43214">
    <property type="entry name" value="TWO-COMPONENT RESPONSE REGULATOR"/>
    <property type="match status" value="1"/>
</dbReference>
<evidence type="ECO:0000256" key="2">
    <source>
        <dbReference type="ARBA" id="ARBA00023015"/>
    </source>
</evidence>
<dbReference type="GO" id="GO:0006355">
    <property type="term" value="P:regulation of DNA-templated transcription"/>
    <property type="evidence" value="ECO:0007669"/>
    <property type="project" value="InterPro"/>
</dbReference>
<keyword evidence="3" id="KW-0238">DNA-binding</keyword>
<feature type="domain" description="HTH luxR-type" evidence="6">
    <location>
        <begin position="151"/>
        <end position="216"/>
    </location>
</feature>
<dbReference type="CDD" id="cd17535">
    <property type="entry name" value="REC_NarL-like"/>
    <property type="match status" value="1"/>
</dbReference>
<evidence type="ECO:0000313" key="8">
    <source>
        <dbReference type="EMBL" id="AJE39887.1"/>
    </source>
</evidence>
<dbReference type="PRINTS" id="PR00038">
    <property type="entry name" value="HTHLUXR"/>
</dbReference>
<accession>A0A0B5DIT0</accession>
<keyword evidence="2" id="KW-0805">Transcription regulation</keyword>
<evidence type="ECO:0000313" key="9">
    <source>
        <dbReference type="Proteomes" id="UP000031526"/>
    </source>
</evidence>
<dbReference type="InterPro" id="IPR039420">
    <property type="entry name" value="WalR-like"/>
</dbReference>
<dbReference type="Gene3D" id="3.40.50.2300">
    <property type="match status" value="1"/>
</dbReference>
<evidence type="ECO:0000256" key="5">
    <source>
        <dbReference type="PROSITE-ProRule" id="PRU00169"/>
    </source>
</evidence>
<proteinExistence type="predicted"/>
<dbReference type="GO" id="GO:0003677">
    <property type="term" value="F:DNA binding"/>
    <property type="evidence" value="ECO:0007669"/>
    <property type="project" value="UniProtKB-KW"/>
</dbReference>
<dbReference type="InterPro" id="IPR000792">
    <property type="entry name" value="Tscrpt_reg_LuxR_C"/>
</dbReference>
<sequence length="350" mass="37799">MAIRVLLVDDQPLLRTGFRMILEAEQDIAVVGEAGDGLQSLDQVRALQPDVVLMDIRMPRMDGVEATRQITGPGRDGPAKVLVLTTFDLDEYVVEALRAGASGFLLKDAPAHELVQAIRVVAAGEAMLAPSITRRLLDKYAGHLPSGEEPVPDTLGTLTEREVEVLKLVARGLSNAEIAADLFVSETTVKTHVGHVLTKLGLRDRVQAAVYAYESGLVRPVVVVGSARSRPVHRFGGRRVLRCQVLGAVPGQAEVPGILRCPGTFSPGVGQPLMPRPSSHSCRVDEEFIAYSPPVMSSRVARYCLPCQIGRSGTSSATMSWMSLMFFDAVSRSASRRDCGMRLLMMSGLE</sequence>
<reference evidence="8 9" key="2">
    <citation type="journal article" date="2016" name="Appl. Microbiol. Biotechnol.">
        <title>Exploiting the genome sequence of Streptomyces nodosus for enhanced antibiotic production.</title>
        <authorList>
            <person name="Sweeney P."/>
            <person name="Murphy C.D."/>
            <person name="Caffrey P."/>
        </authorList>
    </citation>
    <scope>NUCLEOTIDE SEQUENCE [LARGE SCALE GENOMIC DNA]</scope>
    <source>
        <strain evidence="8 9">ATCC 14899</strain>
    </source>
</reference>
<reference evidence="9" key="1">
    <citation type="submission" date="2014-09" db="EMBL/GenBank/DDBJ databases">
        <title>Sequence of the Streptomyces nodosus genome.</title>
        <authorList>
            <person name="Sweeney P."/>
            <person name="Stephens N."/>
            <person name="Murphy C."/>
            <person name="Caffrey P."/>
        </authorList>
    </citation>
    <scope>NUCLEOTIDE SEQUENCE [LARGE SCALE GENOMIC DNA]</scope>
    <source>
        <strain evidence="9">ATCC 14899</strain>
    </source>
</reference>
<organism evidence="8 9">
    <name type="scientific">Streptomyces nodosus</name>
    <dbReference type="NCBI Taxonomy" id="40318"/>
    <lineage>
        <taxon>Bacteria</taxon>
        <taxon>Bacillati</taxon>
        <taxon>Actinomycetota</taxon>
        <taxon>Actinomycetes</taxon>
        <taxon>Kitasatosporales</taxon>
        <taxon>Streptomycetaceae</taxon>
        <taxon>Streptomyces</taxon>
    </lineage>
</organism>
<name>A0A0B5DIT0_9ACTN</name>
<dbReference type="PANTHER" id="PTHR43214:SF24">
    <property type="entry name" value="TRANSCRIPTIONAL REGULATORY PROTEIN NARL-RELATED"/>
    <property type="match status" value="1"/>
</dbReference>
<keyword evidence="1 5" id="KW-0597">Phosphoprotein</keyword>
<gene>
    <name evidence="8" type="ORF">SNOD_07510</name>
</gene>
<dbReference type="PROSITE" id="PS50043">
    <property type="entry name" value="HTH_LUXR_2"/>
    <property type="match status" value="1"/>
</dbReference>
<dbReference type="Pfam" id="PF00072">
    <property type="entry name" value="Response_reg"/>
    <property type="match status" value="1"/>
</dbReference>
<evidence type="ECO:0008006" key="10">
    <source>
        <dbReference type="Google" id="ProtNLM"/>
    </source>
</evidence>
<dbReference type="PROSITE" id="PS50110">
    <property type="entry name" value="RESPONSE_REGULATORY"/>
    <property type="match status" value="1"/>
</dbReference>
<dbReference type="STRING" id="40318.SNOD_07510"/>
<dbReference type="SMART" id="SM00421">
    <property type="entry name" value="HTH_LUXR"/>
    <property type="match status" value="1"/>
</dbReference>
<dbReference type="InterPro" id="IPR001789">
    <property type="entry name" value="Sig_transdc_resp-reg_receiver"/>
</dbReference>
<dbReference type="PROSITE" id="PS00622">
    <property type="entry name" value="HTH_LUXR_1"/>
    <property type="match status" value="1"/>
</dbReference>
<dbReference type="GO" id="GO:0000160">
    <property type="term" value="P:phosphorelay signal transduction system"/>
    <property type="evidence" value="ECO:0007669"/>
    <property type="project" value="InterPro"/>
</dbReference>
<dbReference type="SUPFAM" id="SSF52172">
    <property type="entry name" value="CheY-like"/>
    <property type="match status" value="1"/>
</dbReference>
<protein>
    <recommendedName>
        <fullName evidence="10">DNA-binding response regulator</fullName>
    </recommendedName>
</protein>
<dbReference type="InterPro" id="IPR058245">
    <property type="entry name" value="NreC/VraR/RcsB-like_REC"/>
</dbReference>
<evidence type="ECO:0000259" key="6">
    <source>
        <dbReference type="PROSITE" id="PS50043"/>
    </source>
</evidence>
<dbReference type="InterPro" id="IPR011006">
    <property type="entry name" value="CheY-like_superfamily"/>
</dbReference>
<feature type="domain" description="Response regulatory" evidence="7">
    <location>
        <begin position="4"/>
        <end position="122"/>
    </location>
</feature>
<keyword evidence="4" id="KW-0804">Transcription</keyword>
<dbReference type="HOGENOM" id="CLU_792066_0_0_11"/>
<keyword evidence="9" id="KW-1185">Reference proteome</keyword>
<dbReference type="SUPFAM" id="SSF46894">
    <property type="entry name" value="C-terminal effector domain of the bipartite response regulators"/>
    <property type="match status" value="1"/>
</dbReference>
<dbReference type="CDD" id="cd06170">
    <property type="entry name" value="LuxR_C_like"/>
    <property type="match status" value="1"/>
</dbReference>
<evidence type="ECO:0000256" key="3">
    <source>
        <dbReference type="ARBA" id="ARBA00023125"/>
    </source>
</evidence>